<evidence type="ECO:0000313" key="17">
    <source>
        <dbReference type="Proteomes" id="UP000627838"/>
    </source>
</evidence>
<gene>
    <name evidence="16" type="ORF">H4W34_003500</name>
</gene>
<dbReference type="EMBL" id="JADBDZ010000001">
    <property type="protein sequence ID" value="MBE1533667.1"/>
    <property type="molecule type" value="Genomic_DNA"/>
</dbReference>
<dbReference type="PANTHER" id="PTHR44936:SF9">
    <property type="entry name" value="SENSOR PROTEIN CREC"/>
    <property type="match status" value="1"/>
</dbReference>
<evidence type="ECO:0000256" key="12">
    <source>
        <dbReference type="ARBA" id="ARBA00023012"/>
    </source>
</evidence>
<keyword evidence="8" id="KW-0547">Nucleotide-binding</keyword>
<dbReference type="Gene3D" id="3.30.565.10">
    <property type="entry name" value="Histidine kinase-like ATPase, C-terminal domain"/>
    <property type="match status" value="1"/>
</dbReference>
<organism evidence="16 17">
    <name type="scientific">Actinomadura algeriensis</name>
    <dbReference type="NCBI Taxonomy" id="1679523"/>
    <lineage>
        <taxon>Bacteria</taxon>
        <taxon>Bacillati</taxon>
        <taxon>Actinomycetota</taxon>
        <taxon>Actinomycetes</taxon>
        <taxon>Streptosporangiales</taxon>
        <taxon>Thermomonosporaceae</taxon>
        <taxon>Actinomadura</taxon>
    </lineage>
</organism>
<dbReference type="PROSITE" id="PS50109">
    <property type="entry name" value="HIS_KIN"/>
    <property type="match status" value="1"/>
</dbReference>
<dbReference type="SUPFAM" id="SSF47384">
    <property type="entry name" value="Homodimeric domain of signal transducing histidine kinase"/>
    <property type="match status" value="1"/>
</dbReference>
<evidence type="ECO:0000256" key="4">
    <source>
        <dbReference type="ARBA" id="ARBA00022475"/>
    </source>
</evidence>
<keyword evidence="17" id="KW-1185">Reference proteome</keyword>
<dbReference type="PROSITE" id="PS50885">
    <property type="entry name" value="HAMP"/>
    <property type="match status" value="1"/>
</dbReference>
<dbReference type="Proteomes" id="UP000627838">
    <property type="component" value="Unassembled WGS sequence"/>
</dbReference>
<evidence type="ECO:0000256" key="5">
    <source>
        <dbReference type="ARBA" id="ARBA00022553"/>
    </source>
</evidence>
<comment type="caution">
    <text evidence="16">The sequence shown here is derived from an EMBL/GenBank/DDBJ whole genome shotgun (WGS) entry which is preliminary data.</text>
</comment>
<sequence>MRDPRPGGMRGTLALVAFAVTAMVAVSFLLPLGLVVKQIARDRALTGAERQAASLIPVLAITTDPDALADAVASTEAGAAGRLALHLPSGTVGTPHAAPADVTAARDGGRAFVAGLRGGQVLLRPVVRDGAPAAVVEVFVPGAELTRGVTEAWVTFAGVALALGAVAVAMGDRLATRVVRSSRRLADAAGRVGAGELDVRITPDGPRELQAAATAFNTMAEQVAGLLAAERETAADLSHRLRTPLTALRLSIDGLVANPGDPRRLDRGREALARLEGEIDALIATARRPRPQAAGCDAADVVRERLEFWSALAEDQGRPHQLIAPDGPVPVPVARAELVAAIDALMGNVFRHTPRGAGFTVTVHRGRHAAGLLFADAGPGITDQDAALRRGTSGAGSTGLGLDIARRLAAATGGSLRVDRSPQLGGARIQMWLRTEPGRHGRRKGPRR</sequence>
<evidence type="ECO:0000256" key="2">
    <source>
        <dbReference type="ARBA" id="ARBA00004651"/>
    </source>
</evidence>
<dbReference type="CDD" id="cd06225">
    <property type="entry name" value="HAMP"/>
    <property type="match status" value="1"/>
</dbReference>
<reference evidence="16 17" key="1">
    <citation type="submission" date="2020-10" db="EMBL/GenBank/DDBJ databases">
        <title>Sequencing the genomes of 1000 actinobacteria strains.</title>
        <authorList>
            <person name="Klenk H.-P."/>
        </authorList>
    </citation>
    <scope>NUCLEOTIDE SEQUENCE [LARGE SCALE GENOMIC DNA]</scope>
    <source>
        <strain evidence="16 17">DSM 46744</strain>
    </source>
</reference>
<dbReference type="Pfam" id="PF00672">
    <property type="entry name" value="HAMP"/>
    <property type="match status" value="1"/>
</dbReference>
<evidence type="ECO:0000256" key="1">
    <source>
        <dbReference type="ARBA" id="ARBA00000085"/>
    </source>
</evidence>
<accession>A0ABR9JSW8</accession>
<evidence type="ECO:0000256" key="8">
    <source>
        <dbReference type="ARBA" id="ARBA00022741"/>
    </source>
</evidence>
<dbReference type="CDD" id="cd00082">
    <property type="entry name" value="HisKA"/>
    <property type="match status" value="1"/>
</dbReference>
<dbReference type="SMART" id="SM00304">
    <property type="entry name" value="HAMP"/>
    <property type="match status" value="1"/>
</dbReference>
<evidence type="ECO:0000259" key="14">
    <source>
        <dbReference type="PROSITE" id="PS50109"/>
    </source>
</evidence>
<dbReference type="EC" id="2.7.13.3" evidence="3"/>
<keyword evidence="9 16" id="KW-0418">Kinase</keyword>
<evidence type="ECO:0000256" key="10">
    <source>
        <dbReference type="ARBA" id="ARBA00022840"/>
    </source>
</evidence>
<feature type="domain" description="Histidine kinase" evidence="14">
    <location>
        <begin position="236"/>
        <end position="437"/>
    </location>
</feature>
<dbReference type="SMART" id="SM00387">
    <property type="entry name" value="HATPase_c"/>
    <property type="match status" value="1"/>
</dbReference>
<dbReference type="InterPro" id="IPR050980">
    <property type="entry name" value="2C_sensor_his_kinase"/>
</dbReference>
<comment type="catalytic activity">
    <reaction evidence="1">
        <text>ATP + protein L-histidine = ADP + protein N-phospho-L-histidine.</text>
        <dbReference type="EC" id="2.7.13.3"/>
    </reaction>
</comment>
<evidence type="ECO:0000256" key="13">
    <source>
        <dbReference type="SAM" id="Phobius"/>
    </source>
</evidence>
<dbReference type="Gene3D" id="1.10.287.130">
    <property type="match status" value="1"/>
</dbReference>
<dbReference type="PANTHER" id="PTHR44936">
    <property type="entry name" value="SENSOR PROTEIN CREC"/>
    <property type="match status" value="1"/>
</dbReference>
<keyword evidence="10" id="KW-0067">ATP-binding</keyword>
<dbReference type="Gene3D" id="1.10.8.500">
    <property type="entry name" value="HAMP domain in histidine kinase"/>
    <property type="match status" value="1"/>
</dbReference>
<feature type="transmembrane region" description="Helical" evidence="13">
    <location>
        <begin position="12"/>
        <end position="36"/>
    </location>
</feature>
<dbReference type="Pfam" id="PF00512">
    <property type="entry name" value="HisKA"/>
    <property type="match status" value="1"/>
</dbReference>
<evidence type="ECO:0000259" key="15">
    <source>
        <dbReference type="PROSITE" id="PS50885"/>
    </source>
</evidence>
<keyword evidence="4" id="KW-1003">Cell membrane</keyword>
<evidence type="ECO:0000256" key="3">
    <source>
        <dbReference type="ARBA" id="ARBA00012438"/>
    </source>
</evidence>
<feature type="domain" description="HAMP" evidence="15">
    <location>
        <begin position="176"/>
        <end position="228"/>
    </location>
</feature>
<comment type="subcellular location">
    <subcellularLocation>
        <location evidence="2">Cell membrane</location>
        <topology evidence="2">Multi-pass membrane protein</topology>
    </subcellularLocation>
</comment>
<dbReference type="SUPFAM" id="SSF55874">
    <property type="entry name" value="ATPase domain of HSP90 chaperone/DNA topoisomerase II/histidine kinase"/>
    <property type="match status" value="1"/>
</dbReference>
<evidence type="ECO:0000256" key="9">
    <source>
        <dbReference type="ARBA" id="ARBA00022777"/>
    </source>
</evidence>
<dbReference type="InterPro" id="IPR003660">
    <property type="entry name" value="HAMP_dom"/>
</dbReference>
<dbReference type="InterPro" id="IPR036890">
    <property type="entry name" value="HATPase_C_sf"/>
</dbReference>
<keyword evidence="13" id="KW-0472">Membrane</keyword>
<protein>
    <recommendedName>
        <fullName evidence="3">histidine kinase</fullName>
        <ecNumber evidence="3">2.7.13.3</ecNumber>
    </recommendedName>
</protein>
<dbReference type="InterPro" id="IPR005467">
    <property type="entry name" value="His_kinase_dom"/>
</dbReference>
<evidence type="ECO:0000313" key="16">
    <source>
        <dbReference type="EMBL" id="MBE1533667.1"/>
    </source>
</evidence>
<keyword evidence="11 13" id="KW-1133">Transmembrane helix</keyword>
<proteinExistence type="predicted"/>
<dbReference type="RefSeq" id="WP_225961221.1">
    <property type="nucleotide sequence ID" value="NZ_JADBDZ010000001.1"/>
</dbReference>
<dbReference type="Pfam" id="PF02518">
    <property type="entry name" value="HATPase_c"/>
    <property type="match status" value="1"/>
</dbReference>
<evidence type="ECO:0000256" key="7">
    <source>
        <dbReference type="ARBA" id="ARBA00022692"/>
    </source>
</evidence>
<dbReference type="InterPro" id="IPR036097">
    <property type="entry name" value="HisK_dim/P_sf"/>
</dbReference>
<dbReference type="GO" id="GO:0016301">
    <property type="term" value="F:kinase activity"/>
    <property type="evidence" value="ECO:0007669"/>
    <property type="project" value="UniProtKB-KW"/>
</dbReference>
<dbReference type="InterPro" id="IPR003661">
    <property type="entry name" value="HisK_dim/P_dom"/>
</dbReference>
<keyword evidence="5" id="KW-0597">Phosphoprotein</keyword>
<evidence type="ECO:0000256" key="6">
    <source>
        <dbReference type="ARBA" id="ARBA00022679"/>
    </source>
</evidence>
<evidence type="ECO:0000256" key="11">
    <source>
        <dbReference type="ARBA" id="ARBA00022989"/>
    </source>
</evidence>
<dbReference type="InterPro" id="IPR003594">
    <property type="entry name" value="HATPase_dom"/>
</dbReference>
<dbReference type="SMART" id="SM00388">
    <property type="entry name" value="HisKA"/>
    <property type="match status" value="1"/>
</dbReference>
<name>A0ABR9JSW8_9ACTN</name>
<keyword evidence="6" id="KW-0808">Transferase</keyword>
<keyword evidence="7 13" id="KW-0812">Transmembrane</keyword>
<keyword evidence="12" id="KW-0902">Two-component regulatory system</keyword>